<evidence type="ECO:0000256" key="4">
    <source>
        <dbReference type="ARBA" id="ARBA00015841"/>
    </source>
</evidence>
<reference evidence="20 21" key="1">
    <citation type="submission" date="2015-10" db="EMBL/GenBank/DDBJ databases">
        <title>Draft genomes sequences of Candida glabrata isolates 1A, 1B, 2A, 2B, 3A and 3B.</title>
        <authorList>
            <person name="Haavelsrud O.E."/>
            <person name="Gaustad P."/>
        </authorList>
    </citation>
    <scope>NUCLEOTIDE SEQUENCE [LARGE SCALE GENOMIC DNA]</scope>
    <source>
        <strain evidence="20">910700640</strain>
    </source>
</reference>
<keyword evidence="7 18" id="KW-0812">Transmembrane</keyword>
<dbReference type="PANTHER" id="PTHR13036">
    <property type="entry name" value="BETA1,4 MANNOSYLTRANSFERASE"/>
    <property type="match status" value="1"/>
</dbReference>
<evidence type="ECO:0000256" key="18">
    <source>
        <dbReference type="SAM" id="Phobius"/>
    </source>
</evidence>
<dbReference type="PANTHER" id="PTHR13036:SF0">
    <property type="entry name" value="CHITOBIOSYLDIPHOSPHODOLICHOL BETA-MANNOSYLTRANSFERASE"/>
    <property type="match status" value="1"/>
</dbReference>
<comment type="function">
    <text evidence="12">Participates in the formation of the lipid-linked precursor oligosaccharide for N-glycosylation. Involved in assembling the dolichol-pyrophosphate-GlcNAc(2)-Man(5) intermediate on the cytoplasmic surface of the ER.</text>
</comment>
<dbReference type="EC" id="2.4.1.142" evidence="3"/>
<evidence type="ECO:0000256" key="8">
    <source>
        <dbReference type="ARBA" id="ARBA00022824"/>
    </source>
</evidence>
<dbReference type="Pfam" id="PF00534">
    <property type="entry name" value="Glycos_transf_1"/>
    <property type="match status" value="1"/>
</dbReference>
<evidence type="ECO:0000313" key="20">
    <source>
        <dbReference type="EMBL" id="KTB02141.1"/>
    </source>
</evidence>
<dbReference type="VEuPathDB" id="FungiDB:GWK60_K12111"/>
<evidence type="ECO:0000256" key="6">
    <source>
        <dbReference type="ARBA" id="ARBA00022679"/>
    </source>
</evidence>
<evidence type="ECO:0000256" key="7">
    <source>
        <dbReference type="ARBA" id="ARBA00022692"/>
    </source>
</evidence>
<dbReference type="GO" id="GO:0006488">
    <property type="term" value="P:dolichol-linked oligosaccharide biosynthetic process"/>
    <property type="evidence" value="ECO:0007669"/>
    <property type="project" value="EnsemblFungi"/>
</dbReference>
<evidence type="ECO:0000256" key="12">
    <source>
        <dbReference type="ARBA" id="ARBA00024899"/>
    </source>
</evidence>
<evidence type="ECO:0000256" key="13">
    <source>
        <dbReference type="ARBA" id="ARBA00030745"/>
    </source>
</evidence>
<comment type="pathway">
    <text evidence="2">Protein modification; protein glycosylation.</text>
</comment>
<dbReference type="VEuPathDB" id="FungiDB:CAGL0K12342g"/>
<dbReference type="GO" id="GO:0004578">
    <property type="term" value="F:chitobiosyldiphosphodolichol beta-mannosyltransferase activity"/>
    <property type="evidence" value="ECO:0007669"/>
    <property type="project" value="UniProtKB-EC"/>
</dbReference>
<evidence type="ECO:0000256" key="17">
    <source>
        <dbReference type="ARBA" id="ARBA00045071"/>
    </source>
</evidence>
<dbReference type="Proteomes" id="UP000054886">
    <property type="component" value="Unassembled WGS sequence"/>
</dbReference>
<keyword evidence="11 18" id="KW-0472">Membrane</keyword>
<evidence type="ECO:0000259" key="19">
    <source>
        <dbReference type="Pfam" id="PF00534"/>
    </source>
</evidence>
<comment type="catalytic activity">
    <reaction evidence="17">
        <text>an N,N'-diacetylchitobiosyl-diphospho-di-trans,poly-cis-dolichol + GDP-alpha-D-mannose = a beta-D-Man-(1-&gt;4)-beta-D-GlcNAc-(1-&gt;4)-alpha-D-GlcNAc-diphospho-di-trans,poly-cis-dolichol + GDP + H(+)</text>
        <dbReference type="Rhea" id="RHEA:13865"/>
        <dbReference type="Rhea" id="RHEA-COMP:19510"/>
        <dbReference type="Rhea" id="RHEA-COMP:19511"/>
        <dbReference type="ChEBI" id="CHEBI:15378"/>
        <dbReference type="ChEBI" id="CHEBI:57269"/>
        <dbReference type="ChEBI" id="CHEBI:57527"/>
        <dbReference type="ChEBI" id="CHEBI:58189"/>
        <dbReference type="ChEBI" id="CHEBI:58472"/>
        <dbReference type="EC" id="2.4.1.142"/>
    </reaction>
    <physiologicalReaction direction="left-to-right" evidence="17">
        <dbReference type="Rhea" id="RHEA:13866"/>
    </physiologicalReaction>
</comment>
<evidence type="ECO:0000256" key="1">
    <source>
        <dbReference type="ARBA" id="ARBA00004389"/>
    </source>
</evidence>
<evidence type="ECO:0000256" key="16">
    <source>
        <dbReference type="ARBA" id="ARBA00033088"/>
    </source>
</evidence>
<dbReference type="EMBL" id="LLZZ01000126">
    <property type="protein sequence ID" value="KTB02141.1"/>
    <property type="molecule type" value="Genomic_DNA"/>
</dbReference>
<evidence type="ECO:0000256" key="15">
    <source>
        <dbReference type="ARBA" id="ARBA00031566"/>
    </source>
</evidence>
<keyword evidence="6 20" id="KW-0808">Transferase</keyword>
<proteinExistence type="predicted"/>
<dbReference type="Gene3D" id="3.40.50.2000">
    <property type="entry name" value="Glycogen Phosphorylase B"/>
    <property type="match status" value="1"/>
</dbReference>
<gene>
    <name evidence="20" type="ORF">AO440_003771</name>
</gene>
<comment type="caution">
    <text evidence="20">The sequence shown here is derived from an EMBL/GenBank/DDBJ whole genome shotgun (WGS) entry which is preliminary data.</text>
</comment>
<evidence type="ECO:0000256" key="2">
    <source>
        <dbReference type="ARBA" id="ARBA00004922"/>
    </source>
</evidence>
<evidence type="ECO:0000256" key="3">
    <source>
        <dbReference type="ARBA" id="ARBA00012611"/>
    </source>
</evidence>
<evidence type="ECO:0000256" key="14">
    <source>
        <dbReference type="ARBA" id="ARBA00031434"/>
    </source>
</evidence>
<dbReference type="InterPro" id="IPR026051">
    <property type="entry name" value="ALG1-like"/>
</dbReference>
<keyword evidence="10 18" id="KW-1133">Transmembrane helix</keyword>
<evidence type="ECO:0000256" key="10">
    <source>
        <dbReference type="ARBA" id="ARBA00022989"/>
    </source>
</evidence>
<feature type="transmembrane region" description="Helical" evidence="18">
    <location>
        <begin position="6"/>
        <end position="34"/>
    </location>
</feature>
<dbReference type="FunFam" id="3.40.50.2000:FF:000216">
    <property type="entry name" value="Chitobiosyldiphosphodolichol beta-mannosyltransferase"/>
    <property type="match status" value="1"/>
</dbReference>
<organism evidence="20 21">
    <name type="scientific">Candida glabrata</name>
    <name type="common">Yeast</name>
    <name type="synonym">Torulopsis glabrata</name>
    <dbReference type="NCBI Taxonomy" id="5478"/>
    <lineage>
        <taxon>Eukaryota</taxon>
        <taxon>Fungi</taxon>
        <taxon>Dikarya</taxon>
        <taxon>Ascomycota</taxon>
        <taxon>Saccharomycotina</taxon>
        <taxon>Saccharomycetes</taxon>
        <taxon>Saccharomycetales</taxon>
        <taxon>Saccharomycetaceae</taxon>
        <taxon>Nakaseomyces</taxon>
    </lineage>
</organism>
<protein>
    <recommendedName>
        <fullName evidence="4">Chitobiosyldiphosphodolichol beta-mannosyltransferase</fullName>
        <ecNumber evidence="3">2.4.1.142</ecNumber>
    </recommendedName>
    <alternativeName>
        <fullName evidence="13">Asparagine-linked glycosylation protein 1</fullName>
    </alternativeName>
    <alternativeName>
        <fullName evidence="15">Beta-1,4-mannosyltransferase</fullName>
    </alternativeName>
    <alternativeName>
        <fullName evidence="16">GDP-Man:GlcNAc2-PP-dolichol mannosyltransferase</fullName>
    </alternativeName>
    <alternativeName>
        <fullName evidence="14">GDP-mannose-dolichol diphosphochitobiose mannosyltransferase</fullName>
    </alternativeName>
</protein>
<evidence type="ECO:0000313" key="21">
    <source>
        <dbReference type="Proteomes" id="UP000054886"/>
    </source>
</evidence>
<evidence type="ECO:0000256" key="11">
    <source>
        <dbReference type="ARBA" id="ARBA00023136"/>
    </source>
</evidence>
<evidence type="ECO:0000256" key="9">
    <source>
        <dbReference type="ARBA" id="ARBA00022968"/>
    </source>
</evidence>
<sequence>MSWIQIPWSWVVTLIVTYLSLPLIIYYLVPYIFYGNKSSKKRIIIYVLGDIGHSPRMCYHASSFSEKGWQVELCGYVEEQVPDFIAEDPNIIVHALPTLTLQGNKRSIIFLVKKVLFQVSAIIAQLWELRGSNYMLIQNPPSIPILPIAVFYRLSGCKLIIDWHNLAYSIMQLKFNGNFYHPVVLASYVIEYIFGKFATYNLTVTEAMKEYLVNSFGLNPKRCVVLYDRPATQFKPLTESESRTKLLDSEFIRDMIPEGFNVEKGDKIIVTSTSFTPDEDISILIGALKIYDNSYENLDKSLPKILCFVTGKGPMKERYVKDVEEHDWQHVYVKFVWLKSEDYPRLLQLCDYGVSLHKSSSGLDLPMKILDMYGSGIPVIAYNYPVLGELVKYNENGLKFLDRRELHESLIFAMKDPELYKKLKQGALKESQIRWNSSWQSAMQELKLVA</sequence>
<dbReference type="VEuPathDB" id="FungiDB:B1J91_K12342g"/>
<dbReference type="AlphaFoldDB" id="A0A0W0DR91"/>
<keyword evidence="9" id="KW-0735">Signal-anchor</keyword>
<feature type="domain" description="Glycosyl transferase family 1" evidence="19">
    <location>
        <begin position="259"/>
        <end position="427"/>
    </location>
</feature>
<dbReference type="InterPro" id="IPR001296">
    <property type="entry name" value="Glyco_trans_1"/>
</dbReference>
<accession>A0A0W0DR91</accession>
<dbReference type="GO" id="GO:0098554">
    <property type="term" value="C:cytoplasmic side of endoplasmic reticulum membrane"/>
    <property type="evidence" value="ECO:0007669"/>
    <property type="project" value="EnsemblFungi"/>
</dbReference>
<dbReference type="UniPathway" id="UPA00378"/>
<comment type="subcellular location">
    <subcellularLocation>
        <location evidence="1">Endoplasmic reticulum membrane</location>
        <topology evidence="1">Single-pass membrane protein</topology>
    </subcellularLocation>
</comment>
<dbReference type="VEuPathDB" id="FungiDB:GVI51_K12177"/>
<dbReference type="SUPFAM" id="SSF53756">
    <property type="entry name" value="UDP-Glycosyltransferase/glycogen phosphorylase"/>
    <property type="match status" value="1"/>
</dbReference>
<evidence type="ECO:0000256" key="5">
    <source>
        <dbReference type="ARBA" id="ARBA00022676"/>
    </source>
</evidence>
<keyword evidence="8" id="KW-0256">Endoplasmic reticulum</keyword>
<keyword evidence="5 20" id="KW-0328">Glycosyltransferase</keyword>
<name>A0A0W0DR91_CANGB</name>